<gene>
    <name evidence="2" type="ORF">B0T16DRAFT_94611</name>
</gene>
<proteinExistence type="predicted"/>
<feature type="region of interest" description="Disordered" evidence="1">
    <location>
        <begin position="183"/>
        <end position="206"/>
    </location>
</feature>
<evidence type="ECO:0000313" key="2">
    <source>
        <dbReference type="EMBL" id="KAK0652092.1"/>
    </source>
</evidence>
<dbReference type="AlphaFoldDB" id="A0AA39YIC8"/>
<name>A0AA39YIC8_9PEZI</name>
<sequence length="206" mass="22332">MDAEPVEGREGFCLSSRPSHTTTLHDAGTSWSRSQSAGAQISIARPACVMATRPHRTESTRMQGMQPPPDLQLAGLVRCPGQYVADMSSSSQGTRGDMMIACRDDGQSSVLCVEMLTQLPVRQDKGLVARFDSQNSAEWASTGRQRGMTGGRGMLPATTDLGPQPQKVARCRRPRETWIQRLPAPNATGGTTPRISRDGRLRIGRV</sequence>
<reference evidence="2" key="1">
    <citation type="submission" date="2023-06" db="EMBL/GenBank/DDBJ databases">
        <title>Genome-scale phylogeny and comparative genomics of the fungal order Sordariales.</title>
        <authorList>
            <consortium name="Lawrence Berkeley National Laboratory"/>
            <person name="Hensen N."/>
            <person name="Bonometti L."/>
            <person name="Westerberg I."/>
            <person name="Brannstrom I.O."/>
            <person name="Guillou S."/>
            <person name="Cros-Aarteil S."/>
            <person name="Calhoun S."/>
            <person name="Haridas S."/>
            <person name="Kuo A."/>
            <person name="Mondo S."/>
            <person name="Pangilinan J."/>
            <person name="Riley R."/>
            <person name="Labutti K."/>
            <person name="Andreopoulos B."/>
            <person name="Lipzen A."/>
            <person name="Chen C."/>
            <person name="Yanf M."/>
            <person name="Daum C."/>
            <person name="Ng V."/>
            <person name="Clum A."/>
            <person name="Steindorff A."/>
            <person name="Ohm R."/>
            <person name="Martin F."/>
            <person name="Silar P."/>
            <person name="Natvig D."/>
            <person name="Lalanne C."/>
            <person name="Gautier V."/>
            <person name="Ament-Velasquez S.L."/>
            <person name="Kruys A."/>
            <person name="Hutchinson M.I."/>
            <person name="Powell A.J."/>
            <person name="Barry K."/>
            <person name="Miller A.N."/>
            <person name="Grigoriev I.V."/>
            <person name="Debuchy R."/>
            <person name="Gladieux P."/>
            <person name="Thoren M.H."/>
            <person name="Johannesson H."/>
        </authorList>
    </citation>
    <scope>NUCLEOTIDE SEQUENCE</scope>
    <source>
        <strain evidence="2">SMH2532-1</strain>
    </source>
</reference>
<dbReference type="Proteomes" id="UP001174936">
    <property type="component" value="Unassembled WGS sequence"/>
</dbReference>
<feature type="compositionally biased region" description="Basic and acidic residues" evidence="1">
    <location>
        <begin position="195"/>
        <end position="206"/>
    </location>
</feature>
<evidence type="ECO:0000313" key="3">
    <source>
        <dbReference type="Proteomes" id="UP001174936"/>
    </source>
</evidence>
<organism evidence="2 3">
    <name type="scientific">Cercophora newfieldiana</name>
    <dbReference type="NCBI Taxonomy" id="92897"/>
    <lineage>
        <taxon>Eukaryota</taxon>
        <taxon>Fungi</taxon>
        <taxon>Dikarya</taxon>
        <taxon>Ascomycota</taxon>
        <taxon>Pezizomycotina</taxon>
        <taxon>Sordariomycetes</taxon>
        <taxon>Sordariomycetidae</taxon>
        <taxon>Sordariales</taxon>
        <taxon>Lasiosphaeriaceae</taxon>
        <taxon>Cercophora</taxon>
    </lineage>
</organism>
<feature type="compositionally biased region" description="Basic and acidic residues" evidence="1">
    <location>
        <begin position="1"/>
        <end position="10"/>
    </location>
</feature>
<dbReference type="EMBL" id="JAULSV010000002">
    <property type="protein sequence ID" value="KAK0652092.1"/>
    <property type="molecule type" value="Genomic_DNA"/>
</dbReference>
<feature type="region of interest" description="Disordered" evidence="1">
    <location>
        <begin position="1"/>
        <end position="32"/>
    </location>
</feature>
<keyword evidence="3" id="KW-1185">Reference proteome</keyword>
<accession>A0AA39YIC8</accession>
<feature type="compositionally biased region" description="Polar residues" evidence="1">
    <location>
        <begin position="16"/>
        <end position="32"/>
    </location>
</feature>
<evidence type="ECO:0000256" key="1">
    <source>
        <dbReference type="SAM" id="MobiDB-lite"/>
    </source>
</evidence>
<feature type="region of interest" description="Disordered" evidence="1">
    <location>
        <begin position="138"/>
        <end position="167"/>
    </location>
</feature>
<protein>
    <submittedName>
        <fullName evidence="2">Uncharacterized protein</fullName>
    </submittedName>
</protein>
<comment type="caution">
    <text evidence="2">The sequence shown here is derived from an EMBL/GenBank/DDBJ whole genome shotgun (WGS) entry which is preliminary data.</text>
</comment>